<comment type="subcellular location">
    <subcellularLocation>
        <location evidence="1">Cell membrane</location>
        <topology evidence="1">Multi-pass membrane protein</topology>
    </subcellularLocation>
</comment>
<dbReference type="PANTHER" id="PTHR30506:SF3">
    <property type="entry name" value="UPF0126 INNER MEMBRANE PROTEIN YADS-RELATED"/>
    <property type="match status" value="1"/>
</dbReference>
<name>A0A6J4V3D5_9BACT</name>
<evidence type="ECO:0000259" key="8">
    <source>
        <dbReference type="Pfam" id="PF03458"/>
    </source>
</evidence>
<feature type="domain" description="Glycine transporter" evidence="8">
    <location>
        <begin position="12"/>
        <end position="84"/>
    </location>
</feature>
<evidence type="ECO:0000313" key="9">
    <source>
        <dbReference type="EMBL" id="CAA9567352.1"/>
    </source>
</evidence>
<dbReference type="PANTHER" id="PTHR30506">
    <property type="entry name" value="INNER MEMBRANE PROTEIN"/>
    <property type="match status" value="1"/>
</dbReference>
<sequence>MDLTFTDATITFLSYVGTAVFAVSGGLTAARRGMDLFGFVVIAMITGTGGGTLRDVLLGIGPVTWIRDPSFLIVAAIAGAVTFFGAPLLERLDVPRRGVLVWADAVGLAIFAVSGTQLAMTYDVPAISAVLLGMLTAVGGGVLRDLLSDTMPLILHKDLYATAAVIGSITVLALDRLGADPVTGTVVATLAGFGVRAYGILSGWSLPQYRQRDLG</sequence>
<feature type="transmembrane region" description="Helical" evidence="7">
    <location>
        <begin position="69"/>
        <end position="89"/>
    </location>
</feature>
<dbReference type="GO" id="GO:0005886">
    <property type="term" value="C:plasma membrane"/>
    <property type="evidence" value="ECO:0007669"/>
    <property type="project" value="UniProtKB-SubCell"/>
</dbReference>
<organism evidence="9">
    <name type="scientific">uncultured Thermomicrobiales bacterium</name>
    <dbReference type="NCBI Taxonomy" id="1645740"/>
    <lineage>
        <taxon>Bacteria</taxon>
        <taxon>Pseudomonadati</taxon>
        <taxon>Thermomicrobiota</taxon>
        <taxon>Thermomicrobia</taxon>
        <taxon>Thermomicrobiales</taxon>
        <taxon>environmental samples</taxon>
    </lineage>
</organism>
<reference evidence="9" key="1">
    <citation type="submission" date="2020-02" db="EMBL/GenBank/DDBJ databases">
        <authorList>
            <person name="Meier V. D."/>
        </authorList>
    </citation>
    <scope>NUCLEOTIDE SEQUENCE</scope>
    <source>
        <strain evidence="9">AVDCRST_MAG33</strain>
    </source>
</reference>
<keyword evidence="3" id="KW-1003">Cell membrane</keyword>
<feature type="transmembrane region" description="Helical" evidence="7">
    <location>
        <begin position="36"/>
        <end position="57"/>
    </location>
</feature>
<dbReference type="Pfam" id="PF03458">
    <property type="entry name" value="Gly_transporter"/>
    <property type="match status" value="2"/>
</dbReference>
<feature type="domain" description="Glycine transporter" evidence="8">
    <location>
        <begin position="102"/>
        <end position="175"/>
    </location>
</feature>
<keyword evidence="5 7" id="KW-1133">Transmembrane helix</keyword>
<evidence type="ECO:0000256" key="5">
    <source>
        <dbReference type="ARBA" id="ARBA00022989"/>
    </source>
</evidence>
<feature type="transmembrane region" description="Helical" evidence="7">
    <location>
        <begin position="101"/>
        <end position="120"/>
    </location>
</feature>
<evidence type="ECO:0000256" key="2">
    <source>
        <dbReference type="ARBA" id="ARBA00008193"/>
    </source>
</evidence>
<dbReference type="EMBL" id="CADCWK010000244">
    <property type="protein sequence ID" value="CAA9567352.1"/>
    <property type="molecule type" value="Genomic_DNA"/>
</dbReference>
<feature type="transmembrane region" description="Helical" evidence="7">
    <location>
        <begin position="185"/>
        <end position="206"/>
    </location>
</feature>
<evidence type="ECO:0000256" key="6">
    <source>
        <dbReference type="ARBA" id="ARBA00023136"/>
    </source>
</evidence>
<evidence type="ECO:0000256" key="3">
    <source>
        <dbReference type="ARBA" id="ARBA00022475"/>
    </source>
</evidence>
<comment type="similarity">
    <text evidence="2">Belongs to the UPF0126 family.</text>
</comment>
<accession>A0A6J4V3D5</accession>
<evidence type="ECO:0000256" key="1">
    <source>
        <dbReference type="ARBA" id="ARBA00004651"/>
    </source>
</evidence>
<evidence type="ECO:0000256" key="4">
    <source>
        <dbReference type="ARBA" id="ARBA00022692"/>
    </source>
</evidence>
<proteinExistence type="inferred from homology"/>
<feature type="transmembrane region" description="Helical" evidence="7">
    <location>
        <begin position="126"/>
        <end position="147"/>
    </location>
</feature>
<feature type="transmembrane region" description="Helical" evidence="7">
    <location>
        <begin position="12"/>
        <end position="29"/>
    </location>
</feature>
<protein>
    <recommendedName>
        <fullName evidence="8">Glycine transporter domain-containing protein</fullName>
    </recommendedName>
</protein>
<feature type="transmembrane region" description="Helical" evidence="7">
    <location>
        <begin position="159"/>
        <end position="179"/>
    </location>
</feature>
<evidence type="ECO:0000256" key="7">
    <source>
        <dbReference type="SAM" id="Phobius"/>
    </source>
</evidence>
<keyword evidence="4 7" id="KW-0812">Transmembrane</keyword>
<dbReference type="AlphaFoldDB" id="A0A6J4V3D5"/>
<dbReference type="InterPro" id="IPR005115">
    <property type="entry name" value="Gly_transporter"/>
</dbReference>
<gene>
    <name evidence="9" type="ORF">AVDCRST_MAG33-2187</name>
</gene>
<keyword evidence="6 7" id="KW-0472">Membrane</keyword>